<keyword evidence="1" id="KW-0488">Methylation</keyword>
<evidence type="ECO:0000256" key="1">
    <source>
        <dbReference type="ARBA" id="ARBA00022481"/>
    </source>
</evidence>
<organism evidence="4 5">
    <name type="scientific">Candidatus Lloydbacteria bacterium CG22_combo_CG10-13_8_21_14_all_47_15</name>
    <dbReference type="NCBI Taxonomy" id="1974635"/>
    <lineage>
        <taxon>Bacteria</taxon>
        <taxon>Candidatus Lloydiibacteriota</taxon>
    </lineage>
</organism>
<sequence>MTFRYYTLHRRAESGFTLIELLVVIAIIGLLSSIVLASINVARDKARVSKAKAELNQLRISIENLLLDTNLHPEHTTLSPCRQDVEVYLNLCSAGVQCTDGGYSGWSGPYMSVVPRDPWGTYYYFDPDYQCTDQVGCEGVVSGTWTRAILSYGPNKTENYGPGSDDIVLILCRE</sequence>
<dbReference type="Gene3D" id="3.30.700.10">
    <property type="entry name" value="Glycoprotein, Type 4 Pilin"/>
    <property type="match status" value="1"/>
</dbReference>
<dbReference type="InterPro" id="IPR000983">
    <property type="entry name" value="Bac_GSPG_pilin"/>
</dbReference>
<dbReference type="NCBIfam" id="TIGR02532">
    <property type="entry name" value="IV_pilin_GFxxxE"/>
    <property type="match status" value="1"/>
</dbReference>
<dbReference type="Pfam" id="PF07963">
    <property type="entry name" value="N_methyl"/>
    <property type="match status" value="1"/>
</dbReference>
<dbReference type="EMBL" id="PCTL01000001">
    <property type="protein sequence ID" value="PIP73956.1"/>
    <property type="molecule type" value="Genomic_DNA"/>
</dbReference>
<name>A0A2H0CVR5_9BACT</name>
<dbReference type="InterPro" id="IPR013545">
    <property type="entry name" value="T2SS_protein-GspG_C"/>
</dbReference>
<comment type="caution">
    <text evidence="4">The sequence shown here is derived from an EMBL/GenBank/DDBJ whole genome shotgun (WGS) entry which is preliminary data.</text>
</comment>
<keyword evidence="2" id="KW-1133">Transmembrane helix</keyword>
<keyword evidence="2" id="KW-0812">Transmembrane</keyword>
<dbReference type="SUPFAM" id="SSF54523">
    <property type="entry name" value="Pili subunits"/>
    <property type="match status" value="1"/>
</dbReference>
<evidence type="ECO:0000256" key="2">
    <source>
        <dbReference type="SAM" id="Phobius"/>
    </source>
</evidence>
<proteinExistence type="predicted"/>
<dbReference type="GO" id="GO:0015628">
    <property type="term" value="P:protein secretion by the type II secretion system"/>
    <property type="evidence" value="ECO:0007669"/>
    <property type="project" value="InterPro"/>
</dbReference>
<dbReference type="InterPro" id="IPR012902">
    <property type="entry name" value="N_methyl_site"/>
</dbReference>
<dbReference type="GO" id="GO:0015627">
    <property type="term" value="C:type II protein secretion system complex"/>
    <property type="evidence" value="ECO:0007669"/>
    <property type="project" value="InterPro"/>
</dbReference>
<dbReference type="PROSITE" id="PS00409">
    <property type="entry name" value="PROKAR_NTER_METHYL"/>
    <property type="match status" value="1"/>
</dbReference>
<evidence type="ECO:0000313" key="5">
    <source>
        <dbReference type="Proteomes" id="UP000230638"/>
    </source>
</evidence>
<protein>
    <recommendedName>
        <fullName evidence="3">Type II secretion system protein GspG C-terminal domain-containing protein</fullName>
    </recommendedName>
</protein>
<dbReference type="Pfam" id="PF08334">
    <property type="entry name" value="T2SSG"/>
    <property type="match status" value="1"/>
</dbReference>
<dbReference type="Proteomes" id="UP000230638">
    <property type="component" value="Unassembled WGS sequence"/>
</dbReference>
<gene>
    <name evidence="4" type="ORF">COW88_00050</name>
</gene>
<reference evidence="4 5" key="1">
    <citation type="submission" date="2017-09" db="EMBL/GenBank/DDBJ databases">
        <title>Depth-based differentiation of microbial function through sediment-hosted aquifers and enrichment of novel symbionts in the deep terrestrial subsurface.</title>
        <authorList>
            <person name="Probst A.J."/>
            <person name="Ladd B."/>
            <person name="Jarett J.K."/>
            <person name="Geller-Mcgrath D.E."/>
            <person name="Sieber C.M."/>
            <person name="Emerson J.B."/>
            <person name="Anantharaman K."/>
            <person name="Thomas B.C."/>
            <person name="Malmstrom R."/>
            <person name="Stieglmeier M."/>
            <person name="Klingl A."/>
            <person name="Woyke T."/>
            <person name="Ryan C.M."/>
            <person name="Banfield J.F."/>
        </authorList>
    </citation>
    <scope>NUCLEOTIDE SEQUENCE [LARGE SCALE GENOMIC DNA]</scope>
    <source>
        <strain evidence="4">CG22_combo_CG10-13_8_21_14_all_47_15</strain>
    </source>
</reference>
<dbReference type="AlphaFoldDB" id="A0A2H0CVR5"/>
<accession>A0A2H0CVR5</accession>
<dbReference type="PRINTS" id="PR00813">
    <property type="entry name" value="BCTERIALGSPG"/>
</dbReference>
<dbReference type="PANTHER" id="PTHR30093">
    <property type="entry name" value="GENERAL SECRETION PATHWAY PROTEIN G"/>
    <property type="match status" value="1"/>
</dbReference>
<feature type="transmembrane region" description="Helical" evidence="2">
    <location>
        <begin position="16"/>
        <end position="42"/>
    </location>
</feature>
<keyword evidence="2" id="KW-0472">Membrane</keyword>
<dbReference type="InterPro" id="IPR045584">
    <property type="entry name" value="Pilin-like"/>
</dbReference>
<feature type="domain" description="Type II secretion system protein GspG C-terminal" evidence="3">
    <location>
        <begin position="43"/>
        <end position="126"/>
    </location>
</feature>
<evidence type="ECO:0000259" key="3">
    <source>
        <dbReference type="Pfam" id="PF08334"/>
    </source>
</evidence>
<evidence type="ECO:0000313" key="4">
    <source>
        <dbReference type="EMBL" id="PIP73956.1"/>
    </source>
</evidence>